<evidence type="ECO:0000313" key="11">
    <source>
        <dbReference type="EMBL" id="MFB9442792.1"/>
    </source>
</evidence>
<keyword evidence="12" id="KW-1185">Reference proteome</keyword>
<evidence type="ECO:0000256" key="7">
    <source>
        <dbReference type="PROSITE-ProRule" id="PRU01373"/>
    </source>
</evidence>
<dbReference type="Gene3D" id="2.40.440.10">
    <property type="entry name" value="L,D-transpeptidase catalytic domain-like"/>
    <property type="match status" value="1"/>
</dbReference>
<dbReference type="PROSITE" id="PS51318">
    <property type="entry name" value="TAT"/>
    <property type="match status" value="1"/>
</dbReference>
<feature type="region of interest" description="Disordered" evidence="8">
    <location>
        <begin position="29"/>
        <end position="59"/>
    </location>
</feature>
<feature type="active site" description="Proton donor/acceptor" evidence="7">
    <location>
        <position position="351"/>
    </location>
</feature>
<feature type="chain" id="PRO_5047027023" evidence="9">
    <location>
        <begin position="18"/>
        <end position="415"/>
    </location>
</feature>
<gene>
    <name evidence="11" type="ORF">ACFFTR_06805</name>
</gene>
<dbReference type="InterPro" id="IPR050979">
    <property type="entry name" value="LD-transpeptidase"/>
</dbReference>
<evidence type="ECO:0000256" key="9">
    <source>
        <dbReference type="SAM" id="SignalP"/>
    </source>
</evidence>
<evidence type="ECO:0000256" key="5">
    <source>
        <dbReference type="ARBA" id="ARBA00023315"/>
    </source>
</evidence>
<feature type="signal peptide" evidence="9">
    <location>
        <begin position="1"/>
        <end position="17"/>
    </location>
</feature>
<dbReference type="PROSITE" id="PS51257">
    <property type="entry name" value="PROKAR_LIPOPROTEIN"/>
    <property type="match status" value="1"/>
</dbReference>
<evidence type="ECO:0000256" key="3">
    <source>
        <dbReference type="ARBA" id="ARBA00022960"/>
    </source>
</evidence>
<protein>
    <submittedName>
        <fullName evidence="11">Ig-like domain-containing protein</fullName>
    </submittedName>
</protein>
<evidence type="ECO:0000256" key="4">
    <source>
        <dbReference type="ARBA" id="ARBA00022984"/>
    </source>
</evidence>
<dbReference type="InterPro" id="IPR041280">
    <property type="entry name" value="Big_10"/>
</dbReference>
<name>A0ABV5M1R4_9ACTN</name>
<keyword evidence="3 7" id="KW-0133">Cell shape</keyword>
<feature type="compositionally biased region" description="Low complexity" evidence="8">
    <location>
        <begin position="29"/>
        <end position="46"/>
    </location>
</feature>
<keyword evidence="6 7" id="KW-0961">Cell wall biogenesis/degradation</keyword>
<sequence length="415" mass="43103">MLSRRRMLAAGAGIAAAATLAACSDGKSSGGKASWAGGDPSGDPSTPGGGGGGGAPAQVTITPAADTKDVSPSSQVTVAIANGTLTTVTVAANGKNLDGKLADDKKTWTSSGTLAYGATYTVTVAGADGSGKDVSQSSSFATLKPAAVASVTFQANQMAALKNGGTYGVGQPVIVYFNKAVKNQDAAEQAMKVTTSPQVEGKWHWVSSQSAHWRPEKYWAKGTTVKINVNVLGVDLGNGVYGGGNASASFSIGPARIAIADSNTKQMECYIDGQMVKKIPVSMGKGGETKGSKGETIDFFTRSGVHVLMTKEPVVTMSSASYGITDKNNPNYYEEKIKLACRISTSGEYVHLADWNIPQQGKANTSHGCINVAPANAQWFYDTFDTGDVVEVRNTPKNLPLTDGLGDWNVPWAQW</sequence>
<keyword evidence="4 7" id="KW-0573">Peptidoglycan synthesis</keyword>
<dbReference type="Pfam" id="PF03734">
    <property type="entry name" value="YkuD"/>
    <property type="match status" value="1"/>
</dbReference>
<dbReference type="EMBL" id="JBHMCA010000018">
    <property type="protein sequence ID" value="MFB9442792.1"/>
    <property type="molecule type" value="Genomic_DNA"/>
</dbReference>
<feature type="active site" description="Nucleophile" evidence="7">
    <location>
        <position position="369"/>
    </location>
</feature>
<dbReference type="Gene3D" id="2.60.40.3710">
    <property type="match status" value="1"/>
</dbReference>
<dbReference type="Gene3D" id="2.60.40.3780">
    <property type="match status" value="1"/>
</dbReference>
<evidence type="ECO:0000259" key="10">
    <source>
        <dbReference type="PROSITE" id="PS52029"/>
    </source>
</evidence>
<dbReference type="PANTHER" id="PTHR30582">
    <property type="entry name" value="L,D-TRANSPEPTIDASE"/>
    <property type="match status" value="1"/>
</dbReference>
<dbReference type="InterPro" id="IPR005490">
    <property type="entry name" value="LD_TPept_cat_dom"/>
</dbReference>
<evidence type="ECO:0000256" key="1">
    <source>
        <dbReference type="ARBA" id="ARBA00004752"/>
    </source>
</evidence>
<dbReference type="InterPro" id="IPR038063">
    <property type="entry name" value="Transpep_catalytic_dom"/>
</dbReference>
<dbReference type="Pfam" id="PF17964">
    <property type="entry name" value="Big_10"/>
    <property type="match status" value="1"/>
</dbReference>
<dbReference type="CDD" id="cd16913">
    <property type="entry name" value="YkuD_like"/>
    <property type="match status" value="1"/>
</dbReference>
<keyword evidence="5" id="KW-0012">Acyltransferase</keyword>
<evidence type="ECO:0000313" key="12">
    <source>
        <dbReference type="Proteomes" id="UP001589608"/>
    </source>
</evidence>
<keyword evidence="9" id="KW-0732">Signal</keyword>
<dbReference type="CDD" id="cd13432">
    <property type="entry name" value="LDT_IgD_like_2"/>
    <property type="match status" value="1"/>
</dbReference>
<dbReference type="InterPro" id="IPR006311">
    <property type="entry name" value="TAT_signal"/>
</dbReference>
<comment type="caution">
    <text evidence="11">The sequence shown here is derived from an EMBL/GenBank/DDBJ whole genome shotgun (WGS) entry which is preliminary data.</text>
</comment>
<reference evidence="11 12" key="1">
    <citation type="submission" date="2024-09" db="EMBL/GenBank/DDBJ databases">
        <authorList>
            <person name="Sun Q."/>
            <person name="Mori K."/>
        </authorList>
    </citation>
    <scope>NUCLEOTIDE SEQUENCE [LARGE SCALE GENOMIC DNA]</scope>
    <source>
        <strain evidence="11 12">JCM 3307</strain>
    </source>
</reference>
<evidence type="ECO:0000256" key="2">
    <source>
        <dbReference type="ARBA" id="ARBA00022679"/>
    </source>
</evidence>
<accession>A0ABV5M1R4</accession>
<organism evidence="11 12">
    <name type="scientific">Dactylosporangium vinaceum</name>
    <dbReference type="NCBI Taxonomy" id="53362"/>
    <lineage>
        <taxon>Bacteria</taxon>
        <taxon>Bacillati</taxon>
        <taxon>Actinomycetota</taxon>
        <taxon>Actinomycetes</taxon>
        <taxon>Micromonosporales</taxon>
        <taxon>Micromonosporaceae</taxon>
        <taxon>Dactylosporangium</taxon>
    </lineage>
</organism>
<dbReference type="PROSITE" id="PS52029">
    <property type="entry name" value="LD_TPASE"/>
    <property type="match status" value="1"/>
</dbReference>
<keyword evidence="2" id="KW-0808">Transferase</keyword>
<evidence type="ECO:0000256" key="6">
    <source>
        <dbReference type="ARBA" id="ARBA00023316"/>
    </source>
</evidence>
<evidence type="ECO:0000256" key="8">
    <source>
        <dbReference type="SAM" id="MobiDB-lite"/>
    </source>
</evidence>
<feature type="domain" description="L,D-TPase catalytic" evidence="10">
    <location>
        <begin position="256"/>
        <end position="393"/>
    </location>
</feature>
<dbReference type="Proteomes" id="UP001589608">
    <property type="component" value="Unassembled WGS sequence"/>
</dbReference>
<dbReference type="SUPFAM" id="SSF141523">
    <property type="entry name" value="L,D-transpeptidase catalytic domain-like"/>
    <property type="match status" value="1"/>
</dbReference>
<dbReference type="RefSeq" id="WP_223103098.1">
    <property type="nucleotide sequence ID" value="NZ_CP061913.1"/>
</dbReference>
<dbReference type="PANTHER" id="PTHR30582:SF2">
    <property type="entry name" value="L,D-TRANSPEPTIDASE YCIB-RELATED"/>
    <property type="match status" value="1"/>
</dbReference>
<comment type="pathway">
    <text evidence="1 7">Cell wall biogenesis; peptidoglycan biosynthesis.</text>
</comment>
<proteinExistence type="predicted"/>